<evidence type="ECO:0000313" key="2">
    <source>
        <dbReference type="EMBL" id="KAJ3640442.1"/>
    </source>
</evidence>
<organism evidence="2 3">
    <name type="scientific">Zophobas morio</name>
    <dbReference type="NCBI Taxonomy" id="2755281"/>
    <lineage>
        <taxon>Eukaryota</taxon>
        <taxon>Metazoa</taxon>
        <taxon>Ecdysozoa</taxon>
        <taxon>Arthropoda</taxon>
        <taxon>Hexapoda</taxon>
        <taxon>Insecta</taxon>
        <taxon>Pterygota</taxon>
        <taxon>Neoptera</taxon>
        <taxon>Endopterygota</taxon>
        <taxon>Coleoptera</taxon>
        <taxon>Polyphaga</taxon>
        <taxon>Cucujiformia</taxon>
        <taxon>Tenebrionidae</taxon>
        <taxon>Zophobas</taxon>
    </lineage>
</organism>
<dbReference type="AlphaFoldDB" id="A0AA38HPY1"/>
<comment type="caution">
    <text evidence="2">The sequence shown here is derived from an EMBL/GenBank/DDBJ whole genome shotgun (WGS) entry which is preliminary data.</text>
</comment>
<protein>
    <recommendedName>
        <fullName evidence="4">Retrotransposon gag domain-containing protein</fullName>
    </recommendedName>
</protein>
<feature type="region of interest" description="Disordered" evidence="1">
    <location>
        <begin position="93"/>
        <end position="144"/>
    </location>
</feature>
<name>A0AA38HPY1_9CUCU</name>
<proteinExistence type="predicted"/>
<sequence>MRRFFLTTKSAASLSTQLVQIRQNNMSIEDFGRKVENLLVELTIAQADGNSEALQILRETNEKLAINAFANGLQNPELRTIIKARNYSKLNEAIRGSKDENASTQSSKVFSLHRGSYHNTVRGSNHNYRDSQRSNYGNFNRHNK</sequence>
<evidence type="ECO:0000256" key="1">
    <source>
        <dbReference type="SAM" id="MobiDB-lite"/>
    </source>
</evidence>
<keyword evidence="3" id="KW-1185">Reference proteome</keyword>
<evidence type="ECO:0008006" key="4">
    <source>
        <dbReference type="Google" id="ProtNLM"/>
    </source>
</evidence>
<feature type="compositionally biased region" description="Polar residues" evidence="1">
    <location>
        <begin position="133"/>
        <end position="144"/>
    </location>
</feature>
<dbReference type="Proteomes" id="UP001168821">
    <property type="component" value="Unassembled WGS sequence"/>
</dbReference>
<dbReference type="EMBL" id="JALNTZ010000010">
    <property type="protein sequence ID" value="KAJ3640442.1"/>
    <property type="molecule type" value="Genomic_DNA"/>
</dbReference>
<gene>
    <name evidence="2" type="ORF">Zmor_003737</name>
</gene>
<accession>A0AA38HPY1</accession>
<reference evidence="2" key="1">
    <citation type="journal article" date="2023" name="G3 (Bethesda)">
        <title>Whole genome assemblies of Zophobas morio and Tenebrio molitor.</title>
        <authorList>
            <person name="Kaur S."/>
            <person name="Stinson S.A."/>
            <person name="diCenzo G.C."/>
        </authorList>
    </citation>
    <scope>NUCLEOTIDE SEQUENCE</scope>
    <source>
        <strain evidence="2">QUZm001</strain>
    </source>
</reference>
<evidence type="ECO:0000313" key="3">
    <source>
        <dbReference type="Proteomes" id="UP001168821"/>
    </source>
</evidence>
<feature type="compositionally biased region" description="Polar residues" evidence="1">
    <location>
        <begin position="117"/>
        <end position="126"/>
    </location>
</feature>